<dbReference type="Proteomes" id="UP000070544">
    <property type="component" value="Unassembled WGS sequence"/>
</dbReference>
<evidence type="ECO:0000256" key="1">
    <source>
        <dbReference type="SAM" id="MobiDB-lite"/>
    </source>
</evidence>
<feature type="compositionally biased region" description="Basic and acidic residues" evidence="1">
    <location>
        <begin position="296"/>
        <end position="313"/>
    </location>
</feature>
<feature type="region of interest" description="Disordered" evidence="1">
    <location>
        <begin position="244"/>
        <end position="313"/>
    </location>
</feature>
<proteinExistence type="predicted"/>
<feature type="compositionally biased region" description="Acidic residues" evidence="1">
    <location>
        <begin position="247"/>
        <end position="261"/>
    </location>
</feature>
<dbReference type="AlphaFoldDB" id="A0A139AVJ6"/>
<sequence>MRVQAPRKQVLITADGHDTRKPLDDTLSPTDSGGATLLKSYVRLSESQVATSLKRSLQHLLSGEKTPYDVETLDGDEVPSFKNSKKSSMDGALDSDDAPTKRSKKPSESEVVDRDKDRPAKKMRKQVLDTDNIPLANKSKRPFVLSKQVLEKDALDDDEDDPSLHISPSLETHGGNLAAQKLITKLLGEIPTVQKSETKKPRFSLNIKASDVSSDFEEEEPISTKESRSRMQAPTLAKLGFVKTALPDEDDEGTIGEELNDEGNAQHLRNPKKLPRSDGVGKGKALHTSAGRTKSVPREVQTESTAHDVHDTDTEISHVFEDLGKSVQRRIVYKFESLRGSQEQSLKRVRDLCQSLLISQTRKRQKQIHDYSTHRIDLFKMVGAYERQVDSNLDVCTRALDFDGSKAAGKKKAK</sequence>
<gene>
    <name evidence="2" type="ORF">M427DRAFT_151821</name>
</gene>
<dbReference type="EMBL" id="KQ965735">
    <property type="protein sequence ID" value="KXS20495.1"/>
    <property type="molecule type" value="Genomic_DNA"/>
</dbReference>
<evidence type="ECO:0000313" key="3">
    <source>
        <dbReference type="Proteomes" id="UP000070544"/>
    </source>
</evidence>
<name>A0A139AVJ6_GONPJ</name>
<reference evidence="2 3" key="1">
    <citation type="journal article" date="2015" name="Genome Biol. Evol.">
        <title>Phylogenomic analyses indicate that early fungi evolved digesting cell walls of algal ancestors of land plants.</title>
        <authorList>
            <person name="Chang Y."/>
            <person name="Wang S."/>
            <person name="Sekimoto S."/>
            <person name="Aerts A.L."/>
            <person name="Choi C."/>
            <person name="Clum A."/>
            <person name="LaButti K.M."/>
            <person name="Lindquist E.A."/>
            <person name="Yee Ngan C."/>
            <person name="Ohm R.A."/>
            <person name="Salamov A.A."/>
            <person name="Grigoriev I.V."/>
            <person name="Spatafora J.W."/>
            <person name="Berbee M.L."/>
        </authorList>
    </citation>
    <scope>NUCLEOTIDE SEQUENCE [LARGE SCALE GENOMIC DNA]</scope>
    <source>
        <strain evidence="2 3">JEL478</strain>
    </source>
</reference>
<feature type="region of interest" description="Disordered" evidence="1">
    <location>
        <begin position="1"/>
        <end position="34"/>
    </location>
</feature>
<dbReference type="OrthoDB" id="10671448at2759"/>
<evidence type="ECO:0000313" key="2">
    <source>
        <dbReference type="EMBL" id="KXS20495.1"/>
    </source>
</evidence>
<feature type="compositionally biased region" description="Basic and acidic residues" evidence="1">
    <location>
        <begin position="15"/>
        <end position="24"/>
    </location>
</feature>
<keyword evidence="3" id="KW-1185">Reference proteome</keyword>
<feature type="compositionally biased region" description="Basic and acidic residues" evidence="1">
    <location>
        <begin position="105"/>
        <end position="120"/>
    </location>
</feature>
<feature type="region of interest" description="Disordered" evidence="1">
    <location>
        <begin position="71"/>
        <end position="134"/>
    </location>
</feature>
<accession>A0A139AVJ6</accession>
<organism evidence="2 3">
    <name type="scientific">Gonapodya prolifera (strain JEL478)</name>
    <name type="common">Monoblepharis prolifera</name>
    <dbReference type="NCBI Taxonomy" id="1344416"/>
    <lineage>
        <taxon>Eukaryota</taxon>
        <taxon>Fungi</taxon>
        <taxon>Fungi incertae sedis</taxon>
        <taxon>Chytridiomycota</taxon>
        <taxon>Chytridiomycota incertae sedis</taxon>
        <taxon>Monoblepharidomycetes</taxon>
        <taxon>Monoblepharidales</taxon>
        <taxon>Gonapodyaceae</taxon>
        <taxon>Gonapodya</taxon>
    </lineage>
</organism>
<protein>
    <submittedName>
        <fullName evidence="2">Uncharacterized protein</fullName>
    </submittedName>
</protein>